<dbReference type="Proteomes" id="UP001524944">
    <property type="component" value="Unassembled WGS sequence"/>
</dbReference>
<dbReference type="EMBL" id="JANPWE010000001">
    <property type="protein sequence ID" value="MCR6544127.1"/>
    <property type="molecule type" value="Genomic_DNA"/>
</dbReference>
<sequence>MKRIYVLSTCVMISIFFLSSCAEVQPYQQYRQSYQKLLKEDSFIVEKKETLITSQKSFGTSKNISNINNMEGTFRYVRNKEEDMLIANVAFNTMDGTPTILNYYNRGGYLYSQNITNPAKNFRSQQKADNVINTVLEGIIDIPKDVIAKQSVRSTSEGNWITFELDSEKYYAARFPETYAEYGYGGLSYYREQPVYTVLLDAQDRIKQVEGSFCTVNSDNSGFTWDQNYTNTFTQYEDVKLDFPDLHESEFPLLKEPDESWGQTP</sequence>
<evidence type="ECO:0000313" key="2">
    <source>
        <dbReference type="EMBL" id="MCR6544127.1"/>
    </source>
</evidence>
<dbReference type="PROSITE" id="PS51257">
    <property type="entry name" value="PROKAR_LIPOPROTEIN"/>
    <property type="match status" value="1"/>
</dbReference>
<evidence type="ECO:0000313" key="3">
    <source>
        <dbReference type="Proteomes" id="UP001524944"/>
    </source>
</evidence>
<comment type="caution">
    <text evidence="2">The sequence shown here is derived from an EMBL/GenBank/DDBJ whole genome shotgun (WGS) entry which is preliminary data.</text>
</comment>
<keyword evidence="1" id="KW-0732">Signal</keyword>
<evidence type="ECO:0008006" key="4">
    <source>
        <dbReference type="Google" id="ProtNLM"/>
    </source>
</evidence>
<evidence type="ECO:0000256" key="1">
    <source>
        <dbReference type="SAM" id="SignalP"/>
    </source>
</evidence>
<proteinExistence type="predicted"/>
<accession>A0ABT1XZT4</accession>
<dbReference type="RefSeq" id="WP_089609632.1">
    <property type="nucleotide sequence ID" value="NZ_CP022121.1"/>
</dbReference>
<keyword evidence="3" id="KW-1185">Reference proteome</keyword>
<feature type="chain" id="PRO_5046506526" description="Lipoprotein" evidence="1">
    <location>
        <begin position="23"/>
        <end position="265"/>
    </location>
</feature>
<name>A0ABT1XZT4_9FIRM</name>
<gene>
    <name evidence="2" type="ORF">NVS47_01105</name>
</gene>
<feature type="signal peptide" evidence="1">
    <location>
        <begin position="1"/>
        <end position="22"/>
    </location>
</feature>
<protein>
    <recommendedName>
        <fullName evidence="4">Lipoprotein</fullName>
    </recommendedName>
</protein>
<reference evidence="2 3" key="1">
    <citation type="submission" date="2022-08" db="EMBL/GenBank/DDBJ databases">
        <title>Proteogenomics of the novel Dehalobacterium formicoaceticum strain EZ94 highlights a key role of methyltransferases during anaerobic dichloromethane degradation.</title>
        <authorList>
            <person name="Wasmund K."/>
        </authorList>
    </citation>
    <scope>NUCLEOTIDE SEQUENCE [LARGE SCALE GENOMIC DNA]</scope>
    <source>
        <strain evidence="2 3">EZ94</strain>
    </source>
</reference>
<organism evidence="2 3">
    <name type="scientific">Dehalobacterium formicoaceticum</name>
    <dbReference type="NCBI Taxonomy" id="51515"/>
    <lineage>
        <taxon>Bacteria</taxon>
        <taxon>Bacillati</taxon>
        <taxon>Bacillota</taxon>
        <taxon>Clostridia</taxon>
        <taxon>Eubacteriales</taxon>
        <taxon>Peptococcaceae</taxon>
        <taxon>Dehalobacterium</taxon>
    </lineage>
</organism>